<dbReference type="Pfam" id="PF02797">
    <property type="entry name" value="Chal_sti_synt_C"/>
    <property type="match status" value="1"/>
</dbReference>
<dbReference type="RefSeq" id="WP_281488298.1">
    <property type="nucleotide sequence ID" value="NZ_JASATX010000002.1"/>
</dbReference>
<evidence type="ECO:0000256" key="4">
    <source>
        <dbReference type="SAM" id="MobiDB-lite"/>
    </source>
</evidence>
<evidence type="ECO:0000259" key="5">
    <source>
        <dbReference type="Pfam" id="PF00195"/>
    </source>
</evidence>
<dbReference type="Proteomes" id="UP001321506">
    <property type="component" value="Unassembled WGS sequence"/>
</dbReference>
<evidence type="ECO:0000256" key="2">
    <source>
        <dbReference type="ARBA" id="ARBA00022679"/>
    </source>
</evidence>
<name>A0AAW6T9R6_9MICO</name>
<dbReference type="InterPro" id="IPR001099">
    <property type="entry name" value="Chalcone/stilbene_synt_N"/>
</dbReference>
<feature type="domain" description="Chalcone/stilbene synthase C-terminal" evidence="6">
    <location>
        <begin position="355"/>
        <end position="431"/>
    </location>
</feature>
<dbReference type="Pfam" id="PF00195">
    <property type="entry name" value="Chal_sti_synt_N"/>
    <property type="match status" value="1"/>
</dbReference>
<evidence type="ECO:0000256" key="3">
    <source>
        <dbReference type="PIRSR" id="PIRSR000451-1"/>
    </source>
</evidence>
<dbReference type="GO" id="GO:0030639">
    <property type="term" value="P:polyketide biosynthetic process"/>
    <property type="evidence" value="ECO:0007669"/>
    <property type="project" value="TreeGrafter"/>
</dbReference>
<organism evidence="7 8">
    <name type="scientific">Ruicaihuangia caeni</name>
    <dbReference type="NCBI Taxonomy" id="3042517"/>
    <lineage>
        <taxon>Bacteria</taxon>
        <taxon>Bacillati</taxon>
        <taxon>Actinomycetota</taxon>
        <taxon>Actinomycetes</taxon>
        <taxon>Micrococcales</taxon>
        <taxon>Microbacteriaceae</taxon>
        <taxon>Ruicaihuangia</taxon>
    </lineage>
</organism>
<dbReference type="GO" id="GO:0016747">
    <property type="term" value="F:acyltransferase activity, transferring groups other than amino-acyl groups"/>
    <property type="evidence" value="ECO:0007669"/>
    <property type="project" value="InterPro"/>
</dbReference>
<reference evidence="7 8" key="1">
    <citation type="submission" date="2023-04" db="EMBL/GenBank/DDBJ databases">
        <title>Klugiella caeni sp. nov. isolated from the sludge of biochemical tank.</title>
        <authorList>
            <person name="Geng K."/>
        </authorList>
    </citation>
    <scope>NUCLEOTIDE SEQUENCE [LARGE SCALE GENOMIC DNA]</scope>
    <source>
        <strain evidence="7 8">YN-L-19</strain>
    </source>
</reference>
<proteinExistence type="inferred from homology"/>
<dbReference type="CDD" id="cd00831">
    <property type="entry name" value="CHS_like"/>
    <property type="match status" value="1"/>
</dbReference>
<comment type="caution">
    <text evidence="7">The sequence shown here is derived from an EMBL/GenBank/DDBJ whole genome shotgun (WGS) entry which is preliminary data.</text>
</comment>
<evidence type="ECO:0000313" key="8">
    <source>
        <dbReference type="Proteomes" id="UP001321506"/>
    </source>
</evidence>
<comment type="similarity">
    <text evidence="1">Belongs to the thiolase-like superfamily. Chalcone/stilbene synthases family.</text>
</comment>
<dbReference type="InterPro" id="IPR011141">
    <property type="entry name" value="Polyketide_synthase_type-III"/>
</dbReference>
<feature type="domain" description="Chalcone/stilbene synthase N-terminal" evidence="5">
    <location>
        <begin position="3"/>
        <end position="217"/>
    </location>
</feature>
<accession>A0AAW6T9R6</accession>
<evidence type="ECO:0000256" key="1">
    <source>
        <dbReference type="ARBA" id="ARBA00005531"/>
    </source>
</evidence>
<protein>
    <submittedName>
        <fullName evidence="7">Type III polyketide synthase</fullName>
    </submittedName>
</protein>
<feature type="active site" description="Acyl-thioester intermediate" evidence="3">
    <location>
        <position position="157"/>
    </location>
</feature>
<sequence length="434" mass="46273">MVARIVSLETAVPETVLVQEQVRDVFLAQPGLNRLAQRLITTSFDQSGIERRHTVIDELTLDRQADDPRFFDRDQRLLHMPGTRERNELYTRAAGELFVATAKAAIDGCGGILPGEVTHIITVSCTGFFAPGPDFLIARDLGLRPDVQRYNLGFMGCYASMPALRLAAQLCDADPQAVVLVVSVELCTLHVRSSNDPDQIIAASLFADGAAAALVTARDDVGDQVSLTLDRFETRVTPVGEEAMSWTIGDEGFEMVLSSYVPHIIGEHIDAALAPLLERPFSAASPSATSDSLLDLTAPVPDDASGLLDGSAGPPVVQSAPEPAAETATATATAAVATDDVPDAVRSGARSDVQWWAVHPGGRSIVDRIQQRFELSDEQVGPSRDVLRDFGNMSSATVLFVLDALLDRAAPGDTVLAMAFGPGLTVESGLMTVR</sequence>
<gene>
    <name evidence="7" type="ORF">QF206_05975</name>
</gene>
<keyword evidence="2" id="KW-0808">Transferase</keyword>
<keyword evidence="8" id="KW-1185">Reference proteome</keyword>
<dbReference type="InterPro" id="IPR012328">
    <property type="entry name" value="Chalcone/stilbene_synt_C"/>
</dbReference>
<evidence type="ECO:0000259" key="6">
    <source>
        <dbReference type="Pfam" id="PF02797"/>
    </source>
</evidence>
<dbReference type="PIRSF" id="PIRSF000451">
    <property type="entry name" value="PKS_III"/>
    <property type="match status" value="1"/>
</dbReference>
<dbReference type="PANTHER" id="PTHR11877:SF46">
    <property type="entry name" value="TYPE III POLYKETIDE SYNTHASE A"/>
    <property type="match status" value="1"/>
</dbReference>
<feature type="region of interest" description="Disordered" evidence="4">
    <location>
        <begin position="304"/>
        <end position="327"/>
    </location>
</feature>
<dbReference type="EMBL" id="JASATX010000002">
    <property type="protein sequence ID" value="MDI2098508.1"/>
    <property type="molecule type" value="Genomic_DNA"/>
</dbReference>
<dbReference type="AlphaFoldDB" id="A0AAW6T9R6"/>
<dbReference type="SUPFAM" id="SSF53901">
    <property type="entry name" value="Thiolase-like"/>
    <property type="match status" value="1"/>
</dbReference>
<dbReference type="Gene3D" id="3.40.47.10">
    <property type="match status" value="2"/>
</dbReference>
<dbReference type="PANTHER" id="PTHR11877">
    <property type="entry name" value="HYDROXYMETHYLGLUTARYL-COA SYNTHASE"/>
    <property type="match status" value="1"/>
</dbReference>
<evidence type="ECO:0000313" key="7">
    <source>
        <dbReference type="EMBL" id="MDI2098508.1"/>
    </source>
</evidence>
<dbReference type="InterPro" id="IPR016039">
    <property type="entry name" value="Thiolase-like"/>
</dbReference>